<keyword evidence="9" id="KW-0809">Transit peptide</keyword>
<evidence type="ECO:0000256" key="7">
    <source>
        <dbReference type="ARBA" id="ARBA00022692"/>
    </source>
</evidence>
<evidence type="ECO:0000256" key="15">
    <source>
        <dbReference type="ARBA" id="ARBA00031387"/>
    </source>
</evidence>
<evidence type="ECO:0000256" key="3">
    <source>
        <dbReference type="ARBA" id="ARBA00008915"/>
    </source>
</evidence>
<keyword evidence="7 17" id="KW-0812">Transmembrane</keyword>
<evidence type="ECO:0000256" key="8">
    <source>
        <dbReference type="ARBA" id="ARBA00022792"/>
    </source>
</evidence>
<keyword evidence="5" id="KW-0813">Transport</keyword>
<evidence type="ECO:0000256" key="10">
    <source>
        <dbReference type="ARBA" id="ARBA00022982"/>
    </source>
</evidence>
<dbReference type="InterPro" id="IPR019329">
    <property type="entry name" value="NADH_UbQ_OxRdtase_ESSS_su"/>
</dbReference>
<evidence type="ECO:0000256" key="17">
    <source>
        <dbReference type="SAM" id="Phobius"/>
    </source>
</evidence>
<dbReference type="PANTHER" id="PTHR40637:SF1">
    <property type="entry name" value="ESSS SUBUNIT OF NADH:UBIQUINONE OXIDOREDUCTASE (COMPLEX I) PROTEIN"/>
    <property type="match status" value="1"/>
</dbReference>
<evidence type="ECO:0000313" key="19">
    <source>
        <dbReference type="Proteomes" id="UP001140172"/>
    </source>
</evidence>
<evidence type="ECO:0000256" key="14">
    <source>
        <dbReference type="ARBA" id="ARBA00030753"/>
    </source>
</evidence>
<dbReference type="EMBL" id="JANBUM010000193">
    <property type="protein sequence ID" value="KAJ2781919.1"/>
    <property type="molecule type" value="Genomic_DNA"/>
</dbReference>
<dbReference type="Pfam" id="PF10183">
    <property type="entry name" value="ESSS"/>
    <property type="match status" value="1"/>
</dbReference>
<proteinExistence type="inferred from homology"/>
<keyword evidence="13 17" id="KW-0472">Membrane</keyword>
<dbReference type="PANTHER" id="PTHR40637">
    <property type="entry name" value="ESSS SUBUNIT OF NADH:UBIQUINONE OXIDOREDUCTASE (COMPLEX I) PROTEIN"/>
    <property type="match status" value="1"/>
</dbReference>
<comment type="subcellular location">
    <subcellularLocation>
        <location evidence="2">Mitochondrion inner membrane</location>
        <topology evidence="2">Single-pass membrane protein</topology>
    </subcellularLocation>
</comment>
<keyword evidence="12" id="KW-0496">Mitochondrion</keyword>
<keyword evidence="6" id="KW-0679">Respiratory chain</keyword>
<accession>A0A9W8LJU1</accession>
<evidence type="ECO:0000256" key="12">
    <source>
        <dbReference type="ARBA" id="ARBA00023128"/>
    </source>
</evidence>
<evidence type="ECO:0000256" key="1">
    <source>
        <dbReference type="ARBA" id="ARBA00003195"/>
    </source>
</evidence>
<name>A0A9W8LJU1_9FUNG</name>
<evidence type="ECO:0000256" key="5">
    <source>
        <dbReference type="ARBA" id="ARBA00022448"/>
    </source>
</evidence>
<evidence type="ECO:0000256" key="13">
    <source>
        <dbReference type="ARBA" id="ARBA00023136"/>
    </source>
</evidence>
<evidence type="ECO:0000256" key="9">
    <source>
        <dbReference type="ARBA" id="ARBA00022946"/>
    </source>
</evidence>
<comment type="similarity">
    <text evidence="3">Belongs to the complex I NDUFB11 subunit family.</text>
</comment>
<keyword evidence="11 17" id="KW-1133">Transmembrane helix</keyword>
<keyword evidence="19" id="KW-1185">Reference proteome</keyword>
<evidence type="ECO:0000256" key="6">
    <source>
        <dbReference type="ARBA" id="ARBA00022660"/>
    </source>
</evidence>
<dbReference type="AlphaFoldDB" id="A0A9W8LJU1"/>
<keyword evidence="10" id="KW-0249">Electron transport</keyword>
<evidence type="ECO:0000256" key="16">
    <source>
        <dbReference type="ARBA" id="ARBA00046528"/>
    </source>
</evidence>
<comment type="function">
    <text evidence="1">Accessory subunit of the mitochondrial membrane respiratory chain NADH dehydrogenase (Complex I), that is believed not to be involved in catalysis. Complex I functions in the transfer of electrons from NADH to the respiratory chain. The immediate electron acceptor for the enzyme is believed to be ubiquinone.</text>
</comment>
<reference evidence="18" key="1">
    <citation type="submission" date="2022-07" db="EMBL/GenBank/DDBJ databases">
        <title>Phylogenomic reconstructions and comparative analyses of Kickxellomycotina fungi.</title>
        <authorList>
            <person name="Reynolds N.K."/>
            <person name="Stajich J.E."/>
            <person name="Barry K."/>
            <person name="Grigoriev I.V."/>
            <person name="Crous P."/>
            <person name="Smith M.E."/>
        </authorList>
    </citation>
    <scope>NUCLEOTIDE SEQUENCE</scope>
    <source>
        <strain evidence="18">BCRC 34489</strain>
    </source>
</reference>
<dbReference type="GO" id="GO:0005743">
    <property type="term" value="C:mitochondrial inner membrane"/>
    <property type="evidence" value="ECO:0007669"/>
    <property type="project" value="UniProtKB-SubCell"/>
</dbReference>
<evidence type="ECO:0000256" key="2">
    <source>
        <dbReference type="ARBA" id="ARBA00004434"/>
    </source>
</evidence>
<evidence type="ECO:0000313" key="18">
    <source>
        <dbReference type="EMBL" id="KAJ2781919.1"/>
    </source>
</evidence>
<dbReference type="Proteomes" id="UP001140172">
    <property type="component" value="Unassembled WGS sequence"/>
</dbReference>
<evidence type="ECO:0000256" key="4">
    <source>
        <dbReference type="ARBA" id="ARBA00018632"/>
    </source>
</evidence>
<sequence length="109" mass="12206">MYARRLVQLSPRAAATATPGGRLVRGGHGAPQFNEPGGYLFGRKPGEKYEKEGWEVIWIGGFTIAFGLIAAGQIYKPDTRIRTWAREEAEKQMREEGDILEYKTTAYKA</sequence>
<feature type="transmembrane region" description="Helical" evidence="17">
    <location>
        <begin position="56"/>
        <end position="75"/>
    </location>
</feature>
<protein>
    <recommendedName>
        <fullName evidence="4">NADH dehydrogenase [ubiquinone] 1 beta subcomplex subunit 11, mitochondrial</fullName>
    </recommendedName>
    <alternativeName>
        <fullName evidence="15">Complex I-ESSS</fullName>
    </alternativeName>
    <alternativeName>
        <fullName evidence="14">NADH-ubiquinone oxidoreductase ESSS subunit</fullName>
    </alternativeName>
</protein>
<evidence type="ECO:0000256" key="11">
    <source>
        <dbReference type="ARBA" id="ARBA00022989"/>
    </source>
</evidence>
<keyword evidence="8" id="KW-0999">Mitochondrion inner membrane</keyword>
<gene>
    <name evidence="18" type="ORF">GGI15_003071</name>
</gene>
<comment type="subunit">
    <text evidence="16">Complex I is composed of 45 different subunits. Interacts with BCAP31.</text>
</comment>
<dbReference type="OrthoDB" id="2147978at2759"/>
<comment type="caution">
    <text evidence="18">The sequence shown here is derived from an EMBL/GenBank/DDBJ whole genome shotgun (WGS) entry which is preliminary data.</text>
</comment>
<organism evidence="18 19">
    <name type="scientific">Coemansia interrupta</name>
    <dbReference type="NCBI Taxonomy" id="1126814"/>
    <lineage>
        <taxon>Eukaryota</taxon>
        <taxon>Fungi</taxon>
        <taxon>Fungi incertae sedis</taxon>
        <taxon>Zoopagomycota</taxon>
        <taxon>Kickxellomycotina</taxon>
        <taxon>Kickxellomycetes</taxon>
        <taxon>Kickxellales</taxon>
        <taxon>Kickxellaceae</taxon>
        <taxon>Coemansia</taxon>
    </lineage>
</organism>